<reference evidence="2" key="1">
    <citation type="journal article" date="2019" name="Int. J. Syst. Evol. Microbiol.">
        <title>The Global Catalogue of Microorganisms (GCM) 10K type strain sequencing project: providing services to taxonomists for standard genome sequencing and annotation.</title>
        <authorList>
            <consortium name="The Broad Institute Genomics Platform"/>
            <consortium name="The Broad Institute Genome Sequencing Center for Infectious Disease"/>
            <person name="Wu L."/>
            <person name="Ma J."/>
        </authorList>
    </citation>
    <scope>NUCLEOTIDE SEQUENCE [LARGE SCALE GENOMIC DNA]</scope>
    <source>
        <strain evidence="2">KCTC 62784</strain>
    </source>
</reference>
<dbReference type="EMBL" id="JBHRSE010000084">
    <property type="protein sequence ID" value="MFC3024676.1"/>
    <property type="molecule type" value="Genomic_DNA"/>
</dbReference>
<keyword evidence="2" id="KW-1185">Reference proteome</keyword>
<name>A0ABV7C9H4_9VIBR</name>
<dbReference type="Gene3D" id="3.60.21.70">
    <property type="entry name" value="PhoD-like phosphatase"/>
    <property type="match status" value="1"/>
</dbReference>
<evidence type="ECO:0000313" key="1">
    <source>
        <dbReference type="EMBL" id="MFC3024676.1"/>
    </source>
</evidence>
<dbReference type="InterPro" id="IPR029052">
    <property type="entry name" value="Metallo-depent_PP-like"/>
</dbReference>
<dbReference type="PANTHER" id="PTHR37031">
    <property type="entry name" value="METALLOPHOSPHATASE BINDING DOMAIN PROTEIN"/>
    <property type="match status" value="1"/>
</dbReference>
<dbReference type="Proteomes" id="UP001595384">
    <property type="component" value="Unassembled WGS sequence"/>
</dbReference>
<sequence>MRNDVPFLLAGPLLRQCTTSSIVIWLATSQPLTGSITLSHPHTPTPLLTLPLETVQQYQIGEHAWITLVELTGEFAAEQRYHYRIDTQQGSLTELYPALLSEDETELTFYLSGRADHIMHGSCRNPHDPCRDALLTASQSLVKTTPEERPDLIMMSGDQIYADHVAGAMLAAIHTVIEKLGLYNEVLPEAIVNDANALYAHPLSYYHRDDILPHVTHRGHRLKGRRTQPIFTSTENDNHLITLGEFAGMYLLVWSDILWQQYDLLNVHHHGKQAAYQQLSEDHQAIWLSERATLSEFVDGLPALQSMMAHIPIYMIFDDHDVTDDWNLTDSWEHAAQTHPFSRRIIGNALVSYWFFQGWGNAPHHFDDTFHQRIAQYCHSPNTAHQDALIDHINDFKHWHYITDTSPSMIVLDTRTRRWRSQSHSHRPSGLMDWEALMELQQAIENKDKVIIVSAAPMFGVKFIEALQRVMTWFGKPLMVDAENWMAHRGCANTLMNIFTHSRTPSNYVILSGDVHYSFAYDIKLRSRNSSPNIFQVTCSGFKNQFPEPLLTLCDYADAVLYSPHSPLNRLTKRKRLEIRKRHPARKTFRHLYNHTAVGVLKLAESGKPRYVGIMTSEGKQVEFPPTPAMRKSESR</sequence>
<comment type="caution">
    <text evidence="1">The sequence shown here is derived from an EMBL/GenBank/DDBJ whole genome shotgun (WGS) entry which is preliminary data.</text>
</comment>
<dbReference type="InterPro" id="IPR038607">
    <property type="entry name" value="PhoD-like_sf"/>
</dbReference>
<gene>
    <name evidence="1" type="ORF">ACFODT_12670</name>
</gene>
<protein>
    <submittedName>
        <fullName evidence="1">Alkaline phosphatase D family protein</fullName>
    </submittedName>
</protein>
<organism evidence="1 2">
    <name type="scientific">Vibrio zhugei</name>
    <dbReference type="NCBI Taxonomy" id="2479546"/>
    <lineage>
        <taxon>Bacteria</taxon>
        <taxon>Pseudomonadati</taxon>
        <taxon>Pseudomonadota</taxon>
        <taxon>Gammaproteobacteria</taxon>
        <taxon>Vibrionales</taxon>
        <taxon>Vibrionaceae</taxon>
        <taxon>Vibrio</taxon>
    </lineage>
</organism>
<dbReference type="PANTHER" id="PTHR37031:SF2">
    <property type="entry name" value="PHOD-LIKE PHOSPHATASE METALLOPHOSPHATASE DOMAIN-CONTAINING PROTEIN"/>
    <property type="match status" value="1"/>
</dbReference>
<dbReference type="RefSeq" id="WP_123017357.1">
    <property type="nucleotide sequence ID" value="NZ_AP024911.1"/>
</dbReference>
<accession>A0ABV7C9H4</accession>
<proteinExistence type="predicted"/>
<dbReference type="SUPFAM" id="SSF56300">
    <property type="entry name" value="Metallo-dependent phosphatases"/>
    <property type="match status" value="1"/>
</dbReference>
<evidence type="ECO:0000313" key="2">
    <source>
        <dbReference type="Proteomes" id="UP001595384"/>
    </source>
</evidence>